<proteinExistence type="predicted"/>
<dbReference type="Proteomes" id="UP000823775">
    <property type="component" value="Unassembled WGS sequence"/>
</dbReference>
<feature type="non-terminal residue" evidence="1">
    <location>
        <position position="1"/>
    </location>
</feature>
<reference evidence="1 2" key="1">
    <citation type="journal article" date="2021" name="BMC Genomics">
        <title>Datura genome reveals duplications of psychoactive alkaloid biosynthetic genes and high mutation rate following tissue culture.</title>
        <authorList>
            <person name="Rajewski A."/>
            <person name="Carter-House D."/>
            <person name="Stajich J."/>
            <person name="Litt A."/>
        </authorList>
    </citation>
    <scope>NUCLEOTIDE SEQUENCE [LARGE SCALE GENOMIC DNA]</scope>
    <source>
        <strain evidence="1">AR-01</strain>
    </source>
</reference>
<accession>A0ABS8UQI4</accession>
<organism evidence="1 2">
    <name type="scientific">Datura stramonium</name>
    <name type="common">Jimsonweed</name>
    <name type="synonym">Common thornapple</name>
    <dbReference type="NCBI Taxonomy" id="4076"/>
    <lineage>
        <taxon>Eukaryota</taxon>
        <taxon>Viridiplantae</taxon>
        <taxon>Streptophyta</taxon>
        <taxon>Embryophyta</taxon>
        <taxon>Tracheophyta</taxon>
        <taxon>Spermatophyta</taxon>
        <taxon>Magnoliopsida</taxon>
        <taxon>eudicotyledons</taxon>
        <taxon>Gunneridae</taxon>
        <taxon>Pentapetalae</taxon>
        <taxon>asterids</taxon>
        <taxon>lamiids</taxon>
        <taxon>Solanales</taxon>
        <taxon>Solanaceae</taxon>
        <taxon>Solanoideae</taxon>
        <taxon>Datureae</taxon>
        <taxon>Datura</taxon>
    </lineage>
</organism>
<protein>
    <submittedName>
        <fullName evidence="1">Uncharacterized protein</fullName>
    </submittedName>
</protein>
<evidence type="ECO:0000313" key="2">
    <source>
        <dbReference type="Proteomes" id="UP000823775"/>
    </source>
</evidence>
<comment type="caution">
    <text evidence="1">The sequence shown here is derived from an EMBL/GenBank/DDBJ whole genome shotgun (WGS) entry which is preliminary data.</text>
</comment>
<sequence length="50" mass="5684">SPLLLRKYCRISGRPSLSPVEELHDISETPVNSFLLAKPSSLTKIFRWIS</sequence>
<keyword evidence="2" id="KW-1185">Reference proteome</keyword>
<dbReference type="EMBL" id="JACEIK010002429">
    <property type="protein sequence ID" value="MCD9561119.1"/>
    <property type="molecule type" value="Genomic_DNA"/>
</dbReference>
<gene>
    <name evidence="1" type="ORF">HAX54_020081</name>
</gene>
<name>A0ABS8UQI4_DATST</name>
<evidence type="ECO:0000313" key="1">
    <source>
        <dbReference type="EMBL" id="MCD9561119.1"/>
    </source>
</evidence>